<feature type="region of interest" description="Disordered" evidence="6">
    <location>
        <begin position="87"/>
        <end position="162"/>
    </location>
</feature>
<evidence type="ECO:0000256" key="5">
    <source>
        <dbReference type="ARBA" id="ARBA00023136"/>
    </source>
</evidence>
<evidence type="ECO:0000256" key="3">
    <source>
        <dbReference type="ARBA" id="ARBA00022692"/>
    </source>
</evidence>
<evidence type="ECO:0000256" key="2">
    <source>
        <dbReference type="ARBA" id="ARBA00007262"/>
    </source>
</evidence>
<dbReference type="AlphaFoldDB" id="A0A067SGK1"/>
<accession>A0A067SGK1</accession>
<dbReference type="HOGENOM" id="CLU_1230013_0_0_1"/>
<comment type="subcellular location">
    <subcellularLocation>
        <location evidence="1">Membrane</location>
        <topology evidence="1">Multi-pass membrane protein</topology>
    </subcellularLocation>
</comment>
<evidence type="ECO:0000256" key="6">
    <source>
        <dbReference type="SAM" id="MobiDB-lite"/>
    </source>
</evidence>
<dbReference type="InterPro" id="IPR009311">
    <property type="entry name" value="IFI6/IFI27-like"/>
</dbReference>
<name>A0A067SGK1_GALM3</name>
<dbReference type="Pfam" id="PF06140">
    <property type="entry name" value="Ifi-6-16"/>
    <property type="match status" value="1"/>
</dbReference>
<evidence type="ECO:0000313" key="9">
    <source>
        <dbReference type="Proteomes" id="UP000027222"/>
    </source>
</evidence>
<evidence type="ECO:0000256" key="4">
    <source>
        <dbReference type="ARBA" id="ARBA00022989"/>
    </source>
</evidence>
<dbReference type="OrthoDB" id="3068660at2759"/>
<gene>
    <name evidence="8" type="ORF">GALMADRAFT_904445</name>
</gene>
<dbReference type="EMBL" id="KL142399">
    <property type="protein sequence ID" value="KDR70065.1"/>
    <property type="molecule type" value="Genomic_DNA"/>
</dbReference>
<evidence type="ECO:0000313" key="8">
    <source>
        <dbReference type="EMBL" id="KDR70065.1"/>
    </source>
</evidence>
<evidence type="ECO:0000256" key="7">
    <source>
        <dbReference type="SAM" id="Phobius"/>
    </source>
</evidence>
<dbReference type="InterPro" id="IPR038213">
    <property type="entry name" value="IFI6/IFI27-like_sf"/>
</dbReference>
<feature type="compositionally biased region" description="Polar residues" evidence="6">
    <location>
        <begin position="145"/>
        <end position="155"/>
    </location>
</feature>
<organism evidence="8 9">
    <name type="scientific">Galerina marginata (strain CBS 339.88)</name>
    <dbReference type="NCBI Taxonomy" id="685588"/>
    <lineage>
        <taxon>Eukaryota</taxon>
        <taxon>Fungi</taxon>
        <taxon>Dikarya</taxon>
        <taxon>Basidiomycota</taxon>
        <taxon>Agaricomycotina</taxon>
        <taxon>Agaricomycetes</taxon>
        <taxon>Agaricomycetidae</taxon>
        <taxon>Agaricales</taxon>
        <taxon>Agaricineae</taxon>
        <taxon>Strophariaceae</taxon>
        <taxon>Galerina</taxon>
    </lineage>
</organism>
<dbReference type="Gene3D" id="6.10.110.10">
    <property type="match status" value="1"/>
</dbReference>
<sequence length="225" mass="23010">MKMIAGAGLVIAGATVFAPVMVAAAGFTASGVAAGSLAAGIQSAFYGGATSGLFSLFQSIGATAVAPSLGASLSALGTMVAGMNLIGHPRRRDDDDDDVNSGDQDLAGNEQDGDDDDPPSTGLAPTDPAPLSPGTLPIALGTDESGPQSGTSPSQRVLVGPMHWGTNPTGSARTLILMTPNCDHSWTLFRGCRHVLPQLLRLSPQWVRACWCYSLSAKVWIVAPH</sequence>
<dbReference type="GO" id="GO:0016020">
    <property type="term" value="C:membrane"/>
    <property type="evidence" value="ECO:0007669"/>
    <property type="project" value="UniProtKB-SubCell"/>
</dbReference>
<keyword evidence="4 7" id="KW-1133">Transmembrane helix</keyword>
<reference evidence="9" key="1">
    <citation type="journal article" date="2014" name="Proc. Natl. Acad. Sci. U.S.A.">
        <title>Extensive sampling of basidiomycete genomes demonstrates inadequacy of the white-rot/brown-rot paradigm for wood decay fungi.</title>
        <authorList>
            <person name="Riley R."/>
            <person name="Salamov A.A."/>
            <person name="Brown D.W."/>
            <person name="Nagy L.G."/>
            <person name="Floudas D."/>
            <person name="Held B.W."/>
            <person name="Levasseur A."/>
            <person name="Lombard V."/>
            <person name="Morin E."/>
            <person name="Otillar R."/>
            <person name="Lindquist E.A."/>
            <person name="Sun H."/>
            <person name="LaButti K.M."/>
            <person name="Schmutz J."/>
            <person name="Jabbour D."/>
            <person name="Luo H."/>
            <person name="Baker S.E."/>
            <person name="Pisabarro A.G."/>
            <person name="Walton J.D."/>
            <person name="Blanchette R.A."/>
            <person name="Henrissat B."/>
            <person name="Martin F."/>
            <person name="Cullen D."/>
            <person name="Hibbett D.S."/>
            <person name="Grigoriev I.V."/>
        </authorList>
    </citation>
    <scope>NUCLEOTIDE SEQUENCE [LARGE SCALE GENOMIC DNA]</scope>
    <source>
        <strain evidence="9">CBS 339.88</strain>
    </source>
</reference>
<proteinExistence type="inferred from homology"/>
<dbReference type="Proteomes" id="UP000027222">
    <property type="component" value="Unassembled WGS sequence"/>
</dbReference>
<protein>
    <submittedName>
        <fullName evidence="8">Uncharacterized protein</fullName>
    </submittedName>
</protein>
<keyword evidence="3 7" id="KW-0812">Transmembrane</keyword>
<evidence type="ECO:0000256" key="1">
    <source>
        <dbReference type="ARBA" id="ARBA00004141"/>
    </source>
</evidence>
<feature type="transmembrane region" description="Helical" evidence="7">
    <location>
        <begin position="62"/>
        <end position="82"/>
    </location>
</feature>
<keyword evidence="5 7" id="KW-0472">Membrane</keyword>
<comment type="similarity">
    <text evidence="2">Belongs to the IFI6/IFI27 family.</text>
</comment>
<keyword evidence="9" id="KW-1185">Reference proteome</keyword>